<feature type="transmembrane region" description="Helical" evidence="6">
    <location>
        <begin position="6"/>
        <end position="30"/>
    </location>
</feature>
<dbReference type="Pfam" id="PF03741">
    <property type="entry name" value="TerC"/>
    <property type="match status" value="1"/>
</dbReference>
<proteinExistence type="inferred from homology"/>
<dbReference type="AlphaFoldDB" id="A0A916V1L1"/>
<sequence>MIQTIAQPWMWAVFIAFVLGMLLLDVFALGGSRSHKVGVKEAAIWSGVWVSLALLFDLGLWLYLKDTVGTAVADAKAMEFLAGYVIEKSLSVDNVFVFLLIFSHFSVPLQYQRKVLLYGVLGAIVMRIVMILAGVWVVTQFAWVLYLFGVFLLVTGFRMLVSAEKEPDLNANPVLRWSRKLLPFTDNFRAEKFSVVEGGKRLFTPLLLVLILIEISDVIFAVDSIPAIFAITTDPFIVFTSNIFAIMGLRALYFLLADMAERFHLLKFGLAFVLMFVGVKMLIVQWMHIPTAISLLVIGGILVSSIIASLVATRPEHKKH</sequence>
<keyword evidence="5 6" id="KW-0472">Membrane</keyword>
<organism evidence="7 8">
    <name type="scientific">Undibacterium terreum</name>
    <dbReference type="NCBI Taxonomy" id="1224302"/>
    <lineage>
        <taxon>Bacteria</taxon>
        <taxon>Pseudomonadati</taxon>
        <taxon>Pseudomonadota</taxon>
        <taxon>Betaproteobacteria</taxon>
        <taxon>Burkholderiales</taxon>
        <taxon>Oxalobacteraceae</taxon>
        <taxon>Undibacterium</taxon>
    </lineage>
</organism>
<name>A0A916V1L1_9BURK</name>
<dbReference type="NCBIfam" id="TIGR03718">
    <property type="entry name" value="R_switched_Alx"/>
    <property type="match status" value="1"/>
</dbReference>
<feature type="transmembrane region" description="Helical" evidence="6">
    <location>
        <begin position="206"/>
        <end position="230"/>
    </location>
</feature>
<dbReference type="GO" id="GO:0016020">
    <property type="term" value="C:membrane"/>
    <property type="evidence" value="ECO:0007669"/>
    <property type="project" value="UniProtKB-SubCell"/>
</dbReference>
<dbReference type="RefSeq" id="WP_229751334.1">
    <property type="nucleotide sequence ID" value="NZ_BMED01000006.1"/>
</dbReference>
<evidence type="ECO:0000256" key="4">
    <source>
        <dbReference type="ARBA" id="ARBA00022989"/>
    </source>
</evidence>
<feature type="transmembrane region" description="Helical" evidence="6">
    <location>
        <begin position="143"/>
        <end position="161"/>
    </location>
</feature>
<evidence type="ECO:0000256" key="6">
    <source>
        <dbReference type="SAM" id="Phobius"/>
    </source>
</evidence>
<gene>
    <name evidence="7" type="ORF">GCM10011396_49910</name>
</gene>
<reference evidence="7" key="2">
    <citation type="submission" date="2020-09" db="EMBL/GenBank/DDBJ databases">
        <authorList>
            <person name="Sun Q."/>
            <person name="Zhou Y."/>
        </authorList>
    </citation>
    <scope>NUCLEOTIDE SEQUENCE</scope>
    <source>
        <strain evidence="7">CGMCC 1.10998</strain>
    </source>
</reference>
<dbReference type="PANTHER" id="PTHR30238">
    <property type="entry name" value="MEMBRANE BOUND PREDICTED REDOX MODULATOR"/>
    <property type="match status" value="1"/>
</dbReference>
<evidence type="ECO:0000256" key="5">
    <source>
        <dbReference type="ARBA" id="ARBA00023136"/>
    </source>
</evidence>
<evidence type="ECO:0000256" key="1">
    <source>
        <dbReference type="ARBA" id="ARBA00004141"/>
    </source>
</evidence>
<feature type="transmembrane region" description="Helical" evidence="6">
    <location>
        <begin position="236"/>
        <end position="256"/>
    </location>
</feature>
<dbReference type="InterPro" id="IPR005496">
    <property type="entry name" value="Integral_membrane_TerC"/>
</dbReference>
<feature type="transmembrane region" description="Helical" evidence="6">
    <location>
        <begin position="84"/>
        <end position="103"/>
    </location>
</feature>
<dbReference type="InterPro" id="IPR022369">
    <property type="entry name" value="Integral_membrane_TerC_rswitch"/>
</dbReference>
<evidence type="ECO:0000313" key="7">
    <source>
        <dbReference type="EMBL" id="GGC96506.1"/>
    </source>
</evidence>
<reference evidence="7" key="1">
    <citation type="journal article" date="2014" name="Int. J. Syst. Evol. Microbiol.">
        <title>Complete genome sequence of Corynebacterium casei LMG S-19264T (=DSM 44701T), isolated from a smear-ripened cheese.</title>
        <authorList>
            <consortium name="US DOE Joint Genome Institute (JGI-PGF)"/>
            <person name="Walter F."/>
            <person name="Albersmeier A."/>
            <person name="Kalinowski J."/>
            <person name="Ruckert C."/>
        </authorList>
    </citation>
    <scope>NUCLEOTIDE SEQUENCE</scope>
    <source>
        <strain evidence="7">CGMCC 1.10998</strain>
    </source>
</reference>
<dbReference type="PANTHER" id="PTHR30238:SF0">
    <property type="entry name" value="THYLAKOID MEMBRANE PROTEIN TERC, CHLOROPLASTIC"/>
    <property type="match status" value="1"/>
</dbReference>
<comment type="caution">
    <text evidence="7">The sequence shown here is derived from an EMBL/GenBank/DDBJ whole genome shotgun (WGS) entry which is preliminary data.</text>
</comment>
<feature type="transmembrane region" description="Helical" evidence="6">
    <location>
        <begin position="293"/>
        <end position="312"/>
    </location>
</feature>
<comment type="similarity">
    <text evidence="2">Belongs to the TerC family.</text>
</comment>
<feature type="transmembrane region" description="Helical" evidence="6">
    <location>
        <begin position="115"/>
        <end position="137"/>
    </location>
</feature>
<feature type="transmembrane region" description="Helical" evidence="6">
    <location>
        <begin position="268"/>
        <end position="287"/>
    </location>
</feature>
<evidence type="ECO:0000256" key="3">
    <source>
        <dbReference type="ARBA" id="ARBA00022692"/>
    </source>
</evidence>
<keyword evidence="3 6" id="KW-0812">Transmembrane</keyword>
<evidence type="ECO:0000313" key="8">
    <source>
        <dbReference type="Proteomes" id="UP000637423"/>
    </source>
</evidence>
<comment type="subcellular location">
    <subcellularLocation>
        <location evidence="1">Membrane</location>
        <topology evidence="1">Multi-pass membrane protein</topology>
    </subcellularLocation>
</comment>
<dbReference type="EMBL" id="BMED01000006">
    <property type="protein sequence ID" value="GGC96506.1"/>
    <property type="molecule type" value="Genomic_DNA"/>
</dbReference>
<evidence type="ECO:0000256" key="2">
    <source>
        <dbReference type="ARBA" id="ARBA00007511"/>
    </source>
</evidence>
<protein>
    <submittedName>
        <fullName evidence="7">Membrane protein</fullName>
    </submittedName>
</protein>
<keyword evidence="4 6" id="KW-1133">Transmembrane helix</keyword>
<accession>A0A916V1L1</accession>
<dbReference type="Proteomes" id="UP000637423">
    <property type="component" value="Unassembled WGS sequence"/>
</dbReference>
<keyword evidence="8" id="KW-1185">Reference proteome</keyword>
<feature type="transmembrane region" description="Helical" evidence="6">
    <location>
        <begin position="42"/>
        <end position="64"/>
    </location>
</feature>